<dbReference type="EMBL" id="DVHB01000095">
    <property type="protein sequence ID" value="HIR39849.1"/>
    <property type="molecule type" value="Genomic_DNA"/>
</dbReference>
<gene>
    <name evidence="2" type="ORF">IAB90_05645</name>
</gene>
<name>A0A9D1AIP5_9FIRM</name>
<feature type="region of interest" description="Disordered" evidence="1">
    <location>
        <begin position="26"/>
        <end position="45"/>
    </location>
</feature>
<organism evidence="2 3">
    <name type="scientific">Candidatus Coproplasma stercoripullorum</name>
    <dbReference type="NCBI Taxonomy" id="2840751"/>
    <lineage>
        <taxon>Bacteria</taxon>
        <taxon>Bacillati</taxon>
        <taxon>Bacillota</taxon>
        <taxon>Clostridia</taxon>
        <taxon>Eubacteriales</taxon>
        <taxon>Candidatus Coproplasma</taxon>
    </lineage>
</organism>
<dbReference type="AlphaFoldDB" id="A0A9D1AIP5"/>
<accession>A0A9D1AIP5</accession>
<protein>
    <submittedName>
        <fullName evidence="2">Uncharacterized protein</fullName>
    </submittedName>
</protein>
<comment type="caution">
    <text evidence="2">The sequence shown here is derived from an EMBL/GenBank/DDBJ whole genome shotgun (WGS) entry which is preliminary data.</text>
</comment>
<sequence>MSGRGIDSELHVCGRGIRREIDLSRRDERESCFKGQKERGIKNDR</sequence>
<evidence type="ECO:0000313" key="2">
    <source>
        <dbReference type="EMBL" id="HIR39849.1"/>
    </source>
</evidence>
<reference evidence="2" key="2">
    <citation type="journal article" date="2021" name="PeerJ">
        <title>Extensive microbial diversity within the chicken gut microbiome revealed by metagenomics and culture.</title>
        <authorList>
            <person name="Gilroy R."/>
            <person name="Ravi A."/>
            <person name="Getino M."/>
            <person name="Pursley I."/>
            <person name="Horton D.L."/>
            <person name="Alikhan N.F."/>
            <person name="Baker D."/>
            <person name="Gharbi K."/>
            <person name="Hall N."/>
            <person name="Watson M."/>
            <person name="Adriaenssens E.M."/>
            <person name="Foster-Nyarko E."/>
            <person name="Jarju S."/>
            <person name="Secka A."/>
            <person name="Antonio M."/>
            <person name="Oren A."/>
            <person name="Chaudhuri R.R."/>
            <person name="La Ragione R."/>
            <person name="Hildebrand F."/>
            <person name="Pallen M.J."/>
        </authorList>
    </citation>
    <scope>NUCLEOTIDE SEQUENCE</scope>
    <source>
        <strain evidence="2">ChiW25-3613</strain>
    </source>
</reference>
<dbReference type="Proteomes" id="UP000824179">
    <property type="component" value="Unassembled WGS sequence"/>
</dbReference>
<evidence type="ECO:0000256" key="1">
    <source>
        <dbReference type="SAM" id="MobiDB-lite"/>
    </source>
</evidence>
<evidence type="ECO:0000313" key="3">
    <source>
        <dbReference type="Proteomes" id="UP000824179"/>
    </source>
</evidence>
<proteinExistence type="predicted"/>
<reference evidence="2" key="1">
    <citation type="submission" date="2020-10" db="EMBL/GenBank/DDBJ databases">
        <authorList>
            <person name="Gilroy R."/>
        </authorList>
    </citation>
    <scope>NUCLEOTIDE SEQUENCE</scope>
    <source>
        <strain evidence="2">ChiW25-3613</strain>
    </source>
</reference>